<dbReference type="EMBL" id="JACIBT010000001">
    <property type="protein sequence ID" value="MBB3666850.1"/>
    <property type="molecule type" value="Genomic_DNA"/>
</dbReference>
<comment type="caution">
    <text evidence="2">The sequence shown here is derived from an EMBL/GenBank/DDBJ whole genome shotgun (WGS) entry which is preliminary data.</text>
</comment>
<dbReference type="InterPro" id="IPR007044">
    <property type="entry name" value="Cyclodeamin/CycHdrlase"/>
</dbReference>
<dbReference type="InterPro" id="IPR036178">
    <property type="entry name" value="Formintransfe-cycloase-like_sf"/>
</dbReference>
<dbReference type="Gene3D" id="1.20.120.680">
    <property type="entry name" value="Formiminotetrahydrofolate cyclodeaminase monomer, up-and-down helical bundle"/>
    <property type="match status" value="1"/>
</dbReference>
<sequence>MPDSDEVTTQNSTLEQWTRALSESVGSPGGGAGAGVMLAMAASLTSMVAGYSHAQPHQRDTLHEVRARAHELRRTALQLADEDAEASHAFGAAFKLQRGPQRDDAIRGASLDAAATSSAVGERATEAIDDLSWLSTHGNPALIADVVVAFGALRAAVTGARTNVSFDLATLRSSGATLDQIHRQHPRLWTRVETFDAAISRIDVCVAEVDHRAAPTDSH</sequence>
<name>A0A7W5TPR1_9MICC</name>
<evidence type="ECO:0000259" key="1">
    <source>
        <dbReference type="Pfam" id="PF04961"/>
    </source>
</evidence>
<feature type="domain" description="Cyclodeaminase/cyclohydrolase" evidence="1">
    <location>
        <begin position="13"/>
        <end position="172"/>
    </location>
</feature>
<evidence type="ECO:0000313" key="2">
    <source>
        <dbReference type="EMBL" id="MBB3666850.1"/>
    </source>
</evidence>
<protein>
    <submittedName>
        <fullName evidence="2">Formiminotetrahydrofolate cyclodeaminase</fullName>
    </submittedName>
</protein>
<organism evidence="2 3">
    <name type="scientific">Garicola koreensis</name>
    <dbReference type="NCBI Taxonomy" id="1262554"/>
    <lineage>
        <taxon>Bacteria</taxon>
        <taxon>Bacillati</taxon>
        <taxon>Actinomycetota</taxon>
        <taxon>Actinomycetes</taxon>
        <taxon>Micrococcales</taxon>
        <taxon>Micrococcaceae</taxon>
        <taxon>Garicola</taxon>
    </lineage>
</organism>
<dbReference type="GO" id="GO:0003824">
    <property type="term" value="F:catalytic activity"/>
    <property type="evidence" value="ECO:0007669"/>
    <property type="project" value="InterPro"/>
</dbReference>
<dbReference type="RefSeq" id="WP_183357244.1">
    <property type="nucleotide sequence ID" value="NZ_BAABKR010000008.1"/>
</dbReference>
<evidence type="ECO:0000313" key="3">
    <source>
        <dbReference type="Proteomes" id="UP000547528"/>
    </source>
</evidence>
<dbReference type="Proteomes" id="UP000547528">
    <property type="component" value="Unassembled WGS sequence"/>
</dbReference>
<dbReference type="Pfam" id="PF04961">
    <property type="entry name" value="FTCD_C"/>
    <property type="match status" value="1"/>
</dbReference>
<proteinExistence type="predicted"/>
<dbReference type="AlphaFoldDB" id="A0A7W5TPR1"/>
<dbReference type="SUPFAM" id="SSF101262">
    <property type="entry name" value="Methenyltetrahydrofolate cyclohydrolase-like"/>
    <property type="match status" value="1"/>
</dbReference>
<gene>
    <name evidence="2" type="ORF">FHX47_000443</name>
</gene>
<accession>A0A7W5TPR1</accession>
<reference evidence="2 3" key="1">
    <citation type="submission" date="2020-08" db="EMBL/GenBank/DDBJ databases">
        <title>Sequencing the genomes of 1000 actinobacteria strains.</title>
        <authorList>
            <person name="Klenk H.-P."/>
        </authorList>
    </citation>
    <scope>NUCLEOTIDE SEQUENCE [LARGE SCALE GENOMIC DNA]</scope>
    <source>
        <strain evidence="2 3">DSM 28238</strain>
    </source>
</reference>
<keyword evidence="3" id="KW-1185">Reference proteome</keyword>